<dbReference type="AlphaFoldDB" id="A0A7T3RHV7"/>
<geneLocation type="plasmid" evidence="1">
    <name>pCE1537-E</name>
</geneLocation>
<reference evidence="1" key="1">
    <citation type="submission" date="2020-03" db="EMBL/GenBank/DDBJ databases">
        <title>Comparative analysis of multidrug resistant Escherichia coli ST216 isolates from silver gulls in Australia.</title>
        <authorList>
            <person name="Tarabai H."/>
            <person name="Wyrsch E.R."/>
            <person name="Bitar I."/>
            <person name="Djordjevic S.P."/>
            <person name="Dolejska M."/>
        </authorList>
    </citation>
    <scope>NUCLEOTIDE SEQUENCE</scope>
    <source>
        <strain evidence="1">CE1537</strain>
        <plasmid evidence="1">pCE1537-E</plasmid>
    </source>
</reference>
<evidence type="ECO:0000313" key="1">
    <source>
        <dbReference type="EMBL" id="QQA03494.1"/>
    </source>
</evidence>
<keyword evidence="1" id="KW-0614">Plasmid</keyword>
<proteinExistence type="predicted"/>
<name>A0A7T3RHV7_ECOLX</name>
<organism evidence="1">
    <name type="scientific">Escherichia coli</name>
    <dbReference type="NCBI Taxonomy" id="562"/>
    <lineage>
        <taxon>Bacteria</taxon>
        <taxon>Pseudomonadati</taxon>
        <taxon>Pseudomonadota</taxon>
        <taxon>Gammaproteobacteria</taxon>
        <taxon>Enterobacterales</taxon>
        <taxon>Enterobacteriaceae</taxon>
        <taxon>Escherichia</taxon>
    </lineage>
</organism>
<protein>
    <submittedName>
        <fullName evidence="1">Uncharacterized protein</fullName>
    </submittedName>
</protein>
<sequence length="116" mass="13078">MHVAGNAGESAKSIGDGPFLRRRCSPLQATRFYFYRTFPRFAGWWALFLFSDTAVDRIPHFLILRFSPGGVSQLFPLPIARSLAAFCHSRRCSSFCSIVFIWQKKGGLMAANDVKE</sequence>
<dbReference type="EMBL" id="MT162143">
    <property type="protein sequence ID" value="QQA03494.1"/>
    <property type="molecule type" value="Genomic_DNA"/>
</dbReference>
<accession>A0A7T3RHV7</accession>